<feature type="region of interest" description="Disordered" evidence="1">
    <location>
        <begin position="1"/>
        <end position="27"/>
    </location>
</feature>
<dbReference type="AlphaFoldDB" id="A0A5B7IN18"/>
<feature type="compositionally biased region" description="Pro residues" evidence="1">
    <location>
        <begin position="1"/>
        <end position="16"/>
    </location>
</feature>
<evidence type="ECO:0000313" key="3">
    <source>
        <dbReference type="Proteomes" id="UP000324222"/>
    </source>
</evidence>
<evidence type="ECO:0000313" key="2">
    <source>
        <dbReference type="EMBL" id="MPC83785.1"/>
    </source>
</evidence>
<organism evidence="2 3">
    <name type="scientific">Portunus trituberculatus</name>
    <name type="common">Swimming crab</name>
    <name type="synonym">Neptunus trituberculatus</name>
    <dbReference type="NCBI Taxonomy" id="210409"/>
    <lineage>
        <taxon>Eukaryota</taxon>
        <taxon>Metazoa</taxon>
        <taxon>Ecdysozoa</taxon>
        <taxon>Arthropoda</taxon>
        <taxon>Crustacea</taxon>
        <taxon>Multicrustacea</taxon>
        <taxon>Malacostraca</taxon>
        <taxon>Eumalacostraca</taxon>
        <taxon>Eucarida</taxon>
        <taxon>Decapoda</taxon>
        <taxon>Pleocyemata</taxon>
        <taxon>Brachyura</taxon>
        <taxon>Eubrachyura</taxon>
        <taxon>Portunoidea</taxon>
        <taxon>Portunidae</taxon>
        <taxon>Portuninae</taxon>
        <taxon>Portunus</taxon>
    </lineage>
</organism>
<evidence type="ECO:0000256" key="1">
    <source>
        <dbReference type="SAM" id="MobiDB-lite"/>
    </source>
</evidence>
<gene>
    <name evidence="2" type="ORF">E2C01_078501</name>
</gene>
<protein>
    <submittedName>
        <fullName evidence="2">Uncharacterized protein</fullName>
    </submittedName>
</protein>
<comment type="caution">
    <text evidence="2">The sequence shown here is derived from an EMBL/GenBank/DDBJ whole genome shotgun (WGS) entry which is preliminary data.</text>
</comment>
<dbReference type="Proteomes" id="UP000324222">
    <property type="component" value="Unassembled WGS sequence"/>
</dbReference>
<keyword evidence="3" id="KW-1185">Reference proteome</keyword>
<accession>A0A5B7IN18</accession>
<sequence>MCFFHSPPPTNTPTMPPNTSSALPSPVSSAPQSTGVVEFLLTCLLVALFGNARSGCYREPGLFFTYFLCLLPWGRSQGAVEYLIDMVQTLPSSNPD</sequence>
<dbReference type="EMBL" id="VSRR010063491">
    <property type="protein sequence ID" value="MPC83785.1"/>
    <property type="molecule type" value="Genomic_DNA"/>
</dbReference>
<reference evidence="2 3" key="1">
    <citation type="submission" date="2019-05" db="EMBL/GenBank/DDBJ databases">
        <title>Another draft genome of Portunus trituberculatus and its Hox gene families provides insights of decapod evolution.</title>
        <authorList>
            <person name="Jeong J.-H."/>
            <person name="Song I."/>
            <person name="Kim S."/>
            <person name="Choi T."/>
            <person name="Kim D."/>
            <person name="Ryu S."/>
            <person name="Kim W."/>
        </authorList>
    </citation>
    <scope>NUCLEOTIDE SEQUENCE [LARGE SCALE GENOMIC DNA]</scope>
    <source>
        <tissue evidence="2">Muscle</tissue>
    </source>
</reference>
<name>A0A5B7IN18_PORTR</name>
<proteinExistence type="predicted"/>
<feature type="compositionally biased region" description="Low complexity" evidence="1">
    <location>
        <begin position="17"/>
        <end position="27"/>
    </location>
</feature>